<evidence type="ECO:0000256" key="4">
    <source>
        <dbReference type="ARBA" id="ARBA00022989"/>
    </source>
</evidence>
<dbReference type="RefSeq" id="WP_052590212.1">
    <property type="nucleotide sequence ID" value="NZ_CP011112.1"/>
</dbReference>
<dbReference type="AlphaFoldDB" id="A0A0K1JF37"/>
<keyword evidence="10" id="KW-1185">Reference proteome</keyword>
<sequence>MSWWGSWRLMLRLAHRDARRQWGRSLLVALLVGLPVMVVAAGGTLLFTRDATQRELLSSTVGSSQARVKQATTYRTIQNADGSIEAPFPLTGTPQRAIAIPGAAVDKPLTPAALQSVTGGHVVPITRTDARVTLGERRPSVTILGADGRATAYHGITALKSGRWPTGPNEVVVTPAGRRLGIPTSGTLTLSVNGVSEQVRVVGQATSPRGQALVALPRSEAMVSTEYLLDRRTPVTWAEVQHLNAYGLVVISRHMVLHPGTATGPELAELQKMNGGGNNSLVTLVLTGLVVLTVLMAGPAFTATAQRQRHALGQVGSNGGTAAMLRRYVLARAIVLGALSATLGVLIGAPLGILAVKIVQRWRPDSVWGPLDLRWSYGLGLILVGVLTSLVSAMIPAVAASRISLIQVLRGQVSARRARAGWPVLGLVIAVVASIVLIASIKGGGSEIRAAAAGFALFAGAVMCLPWLLSMLGHLAGRLPIATRLATRDVSRQRGRAASGVAAIMASVAVMTALAISGTSDDSQERRDYIPITPIGEGYASGPPSALREIQQIAHVRAPSVRTDVISDIGDDAAEREKSFAQSNESASTLTIIAPQARLAMAQVQPGCTPRQSVGNGSPSCRGASSTGMTERSISVMPARVADSYLGLSSEQIRELDDGAVLAVHDPRTSQPYPAKMTFAIGRTAFDTVGDVTSFTVTRQVQMPAIHVNATARTPNLALGWGVIMTPATAARLKVPTTASSLAVWAPGGVTSADEAAMADRLPDHSNLSIEHGYTSETTKVIRIMLICLGLITLLVTLISTALTQAESKPDQATLSAIGASSRLRRRVAGAQAGVIALVGGLVGLVEGTVPGVAATYPLTESHLSDSVGAGSVLKIPWLELAGVVVGVPLLAAVLATLAVRSRPPSLTRRID</sequence>
<dbReference type="Pfam" id="PF02687">
    <property type="entry name" value="FtsX"/>
    <property type="match status" value="1"/>
</dbReference>
<feature type="region of interest" description="Disordered" evidence="6">
    <location>
        <begin position="608"/>
        <end position="630"/>
    </location>
</feature>
<feature type="transmembrane region" description="Helical" evidence="7">
    <location>
        <begin position="453"/>
        <end position="476"/>
    </location>
</feature>
<keyword evidence="5 7" id="KW-0472">Membrane</keyword>
<keyword evidence="3 7" id="KW-0812">Transmembrane</keyword>
<feature type="transmembrane region" description="Helical" evidence="7">
    <location>
        <begin position="877"/>
        <end position="900"/>
    </location>
</feature>
<feature type="transmembrane region" description="Helical" evidence="7">
    <location>
        <begin position="333"/>
        <end position="355"/>
    </location>
</feature>
<gene>
    <name evidence="9" type="ORF">VV02_04775</name>
</gene>
<reference evidence="9 10" key="1">
    <citation type="submission" date="2015-03" db="EMBL/GenBank/DDBJ databases">
        <title>Luteipulveratus halotolerans sp. nov., a novel actinobacterium (Dermacoccaceae) from Sarawak, Malaysia.</title>
        <authorList>
            <person name="Juboi H."/>
            <person name="Basik A."/>
            <person name="Shamsul S.S."/>
            <person name="Arnold P."/>
            <person name="Schmitt E.K."/>
            <person name="Sanglier J.-J."/>
            <person name="Yeo T."/>
        </authorList>
    </citation>
    <scope>NUCLEOTIDE SEQUENCE [LARGE SCALE GENOMIC DNA]</scope>
    <source>
        <strain evidence="9 10">MN07-A0370</strain>
    </source>
</reference>
<feature type="transmembrane region" description="Helical" evidence="7">
    <location>
        <begin position="781"/>
        <end position="803"/>
    </location>
</feature>
<dbReference type="STRING" id="571913.VV02_04775"/>
<feature type="transmembrane region" description="Helical" evidence="7">
    <location>
        <begin position="281"/>
        <end position="301"/>
    </location>
</feature>
<feature type="transmembrane region" description="Helical" evidence="7">
    <location>
        <begin position="420"/>
        <end position="441"/>
    </location>
</feature>
<evidence type="ECO:0000256" key="7">
    <source>
        <dbReference type="SAM" id="Phobius"/>
    </source>
</evidence>
<dbReference type="KEGG" id="lmoi:VV02_04775"/>
<dbReference type="PANTHER" id="PTHR30287">
    <property type="entry name" value="MEMBRANE COMPONENT OF PREDICTED ABC SUPERFAMILY METABOLITE UPTAKE TRANSPORTER"/>
    <property type="match status" value="1"/>
</dbReference>
<evidence type="ECO:0000313" key="9">
    <source>
        <dbReference type="EMBL" id="AKU15337.1"/>
    </source>
</evidence>
<feature type="transmembrane region" description="Helical" evidence="7">
    <location>
        <begin position="497"/>
        <end position="516"/>
    </location>
</feature>
<evidence type="ECO:0000256" key="6">
    <source>
        <dbReference type="SAM" id="MobiDB-lite"/>
    </source>
</evidence>
<evidence type="ECO:0000256" key="2">
    <source>
        <dbReference type="ARBA" id="ARBA00022475"/>
    </source>
</evidence>
<keyword evidence="4 7" id="KW-1133">Transmembrane helix</keyword>
<evidence type="ECO:0000313" key="10">
    <source>
        <dbReference type="Proteomes" id="UP000066480"/>
    </source>
</evidence>
<feature type="domain" description="ABC3 transporter permease C-terminal" evidence="8">
    <location>
        <begin position="784"/>
        <end position="904"/>
    </location>
</feature>
<comment type="subcellular location">
    <subcellularLocation>
        <location evidence="1">Cell membrane</location>
        <topology evidence="1">Multi-pass membrane protein</topology>
    </subcellularLocation>
</comment>
<dbReference type="PANTHER" id="PTHR30287:SF2">
    <property type="entry name" value="BLL1001 PROTEIN"/>
    <property type="match status" value="1"/>
</dbReference>
<accession>A0A0K1JF37</accession>
<dbReference type="OrthoDB" id="4847440at2"/>
<evidence type="ECO:0000256" key="5">
    <source>
        <dbReference type="ARBA" id="ARBA00023136"/>
    </source>
</evidence>
<protein>
    <recommendedName>
        <fullName evidence="8">ABC3 transporter permease C-terminal domain-containing protein</fullName>
    </recommendedName>
</protein>
<evidence type="ECO:0000256" key="1">
    <source>
        <dbReference type="ARBA" id="ARBA00004651"/>
    </source>
</evidence>
<dbReference type="InterPro" id="IPR038766">
    <property type="entry name" value="Membrane_comp_ABC_pdt"/>
</dbReference>
<feature type="transmembrane region" description="Helical" evidence="7">
    <location>
        <begin position="375"/>
        <end position="399"/>
    </location>
</feature>
<dbReference type="Proteomes" id="UP000066480">
    <property type="component" value="Chromosome"/>
</dbReference>
<evidence type="ECO:0000259" key="8">
    <source>
        <dbReference type="Pfam" id="PF02687"/>
    </source>
</evidence>
<dbReference type="GO" id="GO:0005886">
    <property type="term" value="C:plasma membrane"/>
    <property type="evidence" value="ECO:0007669"/>
    <property type="project" value="TreeGrafter"/>
</dbReference>
<evidence type="ECO:0000256" key="3">
    <source>
        <dbReference type="ARBA" id="ARBA00022692"/>
    </source>
</evidence>
<proteinExistence type="predicted"/>
<dbReference type="EMBL" id="CP011112">
    <property type="protein sequence ID" value="AKU15337.1"/>
    <property type="molecule type" value="Genomic_DNA"/>
</dbReference>
<feature type="compositionally biased region" description="Polar residues" evidence="6">
    <location>
        <begin position="610"/>
        <end position="630"/>
    </location>
</feature>
<keyword evidence="2" id="KW-1003">Cell membrane</keyword>
<feature type="transmembrane region" description="Helical" evidence="7">
    <location>
        <begin position="833"/>
        <end position="857"/>
    </location>
</feature>
<name>A0A0K1JF37_9MICO</name>
<dbReference type="InterPro" id="IPR003838">
    <property type="entry name" value="ABC3_permease_C"/>
</dbReference>
<organism evidence="9 10">
    <name type="scientific">Luteipulveratus mongoliensis</name>
    <dbReference type="NCBI Taxonomy" id="571913"/>
    <lineage>
        <taxon>Bacteria</taxon>
        <taxon>Bacillati</taxon>
        <taxon>Actinomycetota</taxon>
        <taxon>Actinomycetes</taxon>
        <taxon>Micrococcales</taxon>
        <taxon>Dermacoccaceae</taxon>
        <taxon>Luteipulveratus</taxon>
    </lineage>
</organism>